<evidence type="ECO:0000313" key="3">
    <source>
        <dbReference type="Proteomes" id="UP001627154"/>
    </source>
</evidence>
<sequence length="376" mass="42227">MPPQQKSNLERVDVKNVILEYADGRQEKRTQQHQRRQQEAQRQRLLAHGGETAAAAAAAAATAVPQCSPVKLLLGRPARERPVHAGPDEHQAAGGHYLRLGSGQRSRGPDPASVLPLRGDTALPHLHGQGPRQSDGVRLSAGHAGHVHAGQIPSLRGISHLEVLDARASDEARRRDPPHSHERRGRHQSRLQRRRHHAHQGPHQLHGLRGHQSPPGTQRRSLRRPLPHDAQGLRSRPAARLRQGRRRDGHVADRPQGRLHLPRRPEFRDGGRDASPQNDGGRRGGHVHRVRGHHGGALRHQVPRLLAHHQYRRDGLRGRVRGEPRRRRTGGESHEGHPQGVRLEDRRPREGGARRKERRRGEIEAYFLRILLSLLL</sequence>
<feature type="compositionally biased region" description="Basic residues" evidence="1">
    <location>
        <begin position="237"/>
        <end position="248"/>
    </location>
</feature>
<feature type="compositionally biased region" description="Basic and acidic residues" evidence="1">
    <location>
        <begin position="23"/>
        <end position="42"/>
    </location>
</feature>
<feature type="compositionally biased region" description="Basic and acidic residues" evidence="1">
    <location>
        <begin position="167"/>
        <end position="180"/>
    </location>
</feature>
<organism evidence="2 3">
    <name type="scientific">Trichogramma kaykai</name>
    <dbReference type="NCBI Taxonomy" id="54128"/>
    <lineage>
        <taxon>Eukaryota</taxon>
        <taxon>Metazoa</taxon>
        <taxon>Ecdysozoa</taxon>
        <taxon>Arthropoda</taxon>
        <taxon>Hexapoda</taxon>
        <taxon>Insecta</taxon>
        <taxon>Pterygota</taxon>
        <taxon>Neoptera</taxon>
        <taxon>Endopterygota</taxon>
        <taxon>Hymenoptera</taxon>
        <taxon>Apocrita</taxon>
        <taxon>Proctotrupomorpha</taxon>
        <taxon>Chalcidoidea</taxon>
        <taxon>Trichogrammatidae</taxon>
        <taxon>Trichogramma</taxon>
    </lineage>
</organism>
<feature type="region of interest" description="Disordered" evidence="1">
    <location>
        <begin position="167"/>
        <end position="358"/>
    </location>
</feature>
<feature type="region of interest" description="Disordered" evidence="1">
    <location>
        <begin position="23"/>
        <end position="49"/>
    </location>
</feature>
<evidence type="ECO:0000256" key="1">
    <source>
        <dbReference type="SAM" id="MobiDB-lite"/>
    </source>
</evidence>
<feature type="compositionally biased region" description="Basic residues" evidence="1">
    <location>
        <begin position="283"/>
        <end position="297"/>
    </location>
</feature>
<reference evidence="2 3" key="1">
    <citation type="journal article" date="2024" name="bioRxiv">
        <title>A reference genome for Trichogramma kaykai: A tiny desert-dwelling parasitoid wasp with competing sex-ratio distorters.</title>
        <authorList>
            <person name="Culotta J."/>
            <person name="Lindsey A.R."/>
        </authorList>
    </citation>
    <scope>NUCLEOTIDE SEQUENCE [LARGE SCALE GENOMIC DNA]</scope>
    <source>
        <strain evidence="2 3">KSX58</strain>
    </source>
</reference>
<accession>A0ABD2XJT5</accession>
<evidence type="ECO:0000313" key="2">
    <source>
        <dbReference type="EMBL" id="KAL3405570.1"/>
    </source>
</evidence>
<gene>
    <name evidence="2" type="ORF">TKK_001952</name>
</gene>
<keyword evidence="3" id="KW-1185">Reference proteome</keyword>
<feature type="compositionally biased region" description="Basic residues" evidence="1">
    <location>
        <begin position="181"/>
        <end position="200"/>
    </location>
</feature>
<feature type="compositionally biased region" description="Basic and acidic residues" evidence="1">
    <location>
        <begin position="263"/>
        <end position="272"/>
    </location>
</feature>
<proteinExistence type="predicted"/>
<protein>
    <submittedName>
        <fullName evidence="2">Uncharacterized protein</fullName>
    </submittedName>
</protein>
<feature type="compositionally biased region" description="Basic and acidic residues" evidence="1">
    <location>
        <begin position="312"/>
        <end position="358"/>
    </location>
</feature>
<name>A0ABD2XJT5_9HYME</name>
<dbReference type="EMBL" id="JBJJXI010000020">
    <property type="protein sequence ID" value="KAL3405570.1"/>
    <property type="molecule type" value="Genomic_DNA"/>
</dbReference>
<dbReference type="AlphaFoldDB" id="A0ABD2XJT5"/>
<feature type="compositionally biased region" description="Basic and acidic residues" evidence="1">
    <location>
        <begin position="80"/>
        <end position="91"/>
    </location>
</feature>
<comment type="caution">
    <text evidence="2">The sequence shown here is derived from an EMBL/GenBank/DDBJ whole genome shotgun (WGS) entry which is preliminary data.</text>
</comment>
<feature type="region of interest" description="Disordered" evidence="1">
    <location>
        <begin position="80"/>
        <end position="139"/>
    </location>
</feature>
<dbReference type="Proteomes" id="UP001627154">
    <property type="component" value="Unassembled WGS sequence"/>
</dbReference>